<proteinExistence type="predicted"/>
<dbReference type="EMBL" id="SJPI01000001">
    <property type="protein sequence ID" value="TWT54456.1"/>
    <property type="molecule type" value="Genomic_DNA"/>
</dbReference>
<gene>
    <name evidence="1" type="ORF">Pla22_21030</name>
</gene>
<dbReference type="RefSeq" id="WP_146514501.1">
    <property type="nucleotide sequence ID" value="NZ_SJPI01000001.1"/>
</dbReference>
<comment type="caution">
    <text evidence="1">The sequence shown here is derived from an EMBL/GenBank/DDBJ whole genome shotgun (WGS) entry which is preliminary data.</text>
</comment>
<evidence type="ECO:0000313" key="1">
    <source>
        <dbReference type="EMBL" id="TWT54456.1"/>
    </source>
</evidence>
<sequence>MPFSNSPTSRRRWIQLGMLAAASGIAVTQVGCLSMAAQVMHAAGMDLVPAQYEGLEKSTVAIVTVTDNSQYTNDPAARTLSRRVGEELTVNVKDIKLVREDLIEQYRDVHGYDSVDYREVGKEVGADKVLVIELTDLTLRDGMTLYRGRADVFLQVVDVATGNTVFKNSIDQYTFPKSTGQHSSETTEDRFRKLYLRVLAGEIVRMFYAYDSTELIAMDSMIASQ</sequence>
<keyword evidence="2" id="KW-1185">Reference proteome</keyword>
<evidence type="ECO:0000313" key="2">
    <source>
        <dbReference type="Proteomes" id="UP000316598"/>
    </source>
</evidence>
<dbReference type="OrthoDB" id="259392at2"/>
<protein>
    <submittedName>
        <fullName evidence="1">Uncharacterized protein</fullName>
    </submittedName>
</protein>
<accession>A0A5C5WUY2</accession>
<dbReference type="Gene3D" id="3.40.50.10610">
    <property type="entry name" value="ABC-type transport auxiliary lipoprotein component"/>
    <property type="match status" value="1"/>
</dbReference>
<name>A0A5C5WUY2_9BACT</name>
<dbReference type="Proteomes" id="UP000316598">
    <property type="component" value="Unassembled WGS sequence"/>
</dbReference>
<organism evidence="1 2">
    <name type="scientific">Rubripirellula amarantea</name>
    <dbReference type="NCBI Taxonomy" id="2527999"/>
    <lineage>
        <taxon>Bacteria</taxon>
        <taxon>Pseudomonadati</taxon>
        <taxon>Planctomycetota</taxon>
        <taxon>Planctomycetia</taxon>
        <taxon>Pirellulales</taxon>
        <taxon>Pirellulaceae</taxon>
        <taxon>Rubripirellula</taxon>
    </lineage>
</organism>
<dbReference type="AlphaFoldDB" id="A0A5C5WUY2"/>
<reference evidence="1 2" key="1">
    <citation type="submission" date="2019-02" db="EMBL/GenBank/DDBJ databases">
        <title>Deep-cultivation of Planctomycetes and their phenomic and genomic characterization uncovers novel biology.</title>
        <authorList>
            <person name="Wiegand S."/>
            <person name="Jogler M."/>
            <person name="Boedeker C."/>
            <person name="Pinto D."/>
            <person name="Vollmers J."/>
            <person name="Rivas-Marin E."/>
            <person name="Kohn T."/>
            <person name="Peeters S.H."/>
            <person name="Heuer A."/>
            <person name="Rast P."/>
            <person name="Oberbeckmann S."/>
            <person name="Bunk B."/>
            <person name="Jeske O."/>
            <person name="Meyerdierks A."/>
            <person name="Storesund J.E."/>
            <person name="Kallscheuer N."/>
            <person name="Luecker S."/>
            <person name="Lage O.M."/>
            <person name="Pohl T."/>
            <person name="Merkel B.J."/>
            <person name="Hornburger P."/>
            <person name="Mueller R.-W."/>
            <person name="Bruemmer F."/>
            <person name="Labrenz M."/>
            <person name="Spormann A.M."/>
            <person name="Op Den Camp H."/>
            <person name="Overmann J."/>
            <person name="Amann R."/>
            <person name="Jetten M.S.M."/>
            <person name="Mascher T."/>
            <person name="Medema M.H."/>
            <person name="Devos D.P."/>
            <person name="Kaster A.-K."/>
            <person name="Ovreas L."/>
            <person name="Rohde M."/>
            <person name="Galperin M.Y."/>
            <person name="Jogler C."/>
        </authorList>
    </citation>
    <scope>NUCLEOTIDE SEQUENCE [LARGE SCALE GENOMIC DNA]</scope>
    <source>
        <strain evidence="1 2">Pla22</strain>
    </source>
</reference>